<dbReference type="PRINTS" id="PR00463">
    <property type="entry name" value="EP450I"/>
</dbReference>
<dbReference type="PANTHER" id="PTHR24287:SF1">
    <property type="entry name" value="P450, PUTATIVE (EUROFUNG)-RELATED"/>
    <property type="match status" value="1"/>
</dbReference>
<gene>
    <name evidence="10" type="ORF">AAF712_011073</name>
</gene>
<organism evidence="10 11">
    <name type="scientific">Marasmius tenuissimus</name>
    <dbReference type="NCBI Taxonomy" id="585030"/>
    <lineage>
        <taxon>Eukaryota</taxon>
        <taxon>Fungi</taxon>
        <taxon>Dikarya</taxon>
        <taxon>Basidiomycota</taxon>
        <taxon>Agaricomycotina</taxon>
        <taxon>Agaricomycetes</taxon>
        <taxon>Agaricomycetidae</taxon>
        <taxon>Agaricales</taxon>
        <taxon>Marasmiineae</taxon>
        <taxon>Marasmiaceae</taxon>
        <taxon>Marasmius</taxon>
    </lineage>
</organism>
<comment type="caution">
    <text evidence="10">The sequence shown here is derived from an EMBL/GenBank/DDBJ whole genome shotgun (WGS) entry which is preliminary data.</text>
</comment>
<dbReference type="InterPro" id="IPR002401">
    <property type="entry name" value="Cyt_P450_E_grp-I"/>
</dbReference>
<evidence type="ECO:0000256" key="2">
    <source>
        <dbReference type="ARBA" id="ARBA00010617"/>
    </source>
</evidence>
<dbReference type="Gene3D" id="1.10.630.10">
    <property type="entry name" value="Cytochrome P450"/>
    <property type="match status" value="1"/>
</dbReference>
<keyword evidence="11" id="KW-1185">Reference proteome</keyword>
<evidence type="ECO:0000256" key="3">
    <source>
        <dbReference type="ARBA" id="ARBA00022617"/>
    </source>
</evidence>
<feature type="transmembrane region" description="Helical" evidence="9">
    <location>
        <begin position="12"/>
        <end position="30"/>
    </location>
</feature>
<keyword evidence="9" id="KW-0472">Membrane</keyword>
<keyword evidence="7 8" id="KW-0503">Monooxygenase</keyword>
<name>A0ABR2ZMY0_9AGAR</name>
<reference evidence="10 11" key="1">
    <citation type="submission" date="2024-05" db="EMBL/GenBank/DDBJ databases">
        <title>A draft genome resource for the thread blight pathogen Marasmius tenuissimus strain MS-2.</title>
        <authorList>
            <person name="Yulfo-Soto G.E."/>
            <person name="Baruah I.K."/>
            <person name="Amoako-Attah I."/>
            <person name="Bukari Y."/>
            <person name="Meinhardt L.W."/>
            <person name="Bailey B.A."/>
            <person name="Cohen S.P."/>
        </authorList>
    </citation>
    <scope>NUCLEOTIDE SEQUENCE [LARGE SCALE GENOMIC DNA]</scope>
    <source>
        <strain evidence="10 11">MS-2</strain>
    </source>
</reference>
<dbReference type="PRINTS" id="PR00385">
    <property type="entry name" value="P450"/>
</dbReference>
<dbReference type="InterPro" id="IPR036396">
    <property type="entry name" value="Cyt_P450_sf"/>
</dbReference>
<dbReference type="InterPro" id="IPR001128">
    <property type="entry name" value="Cyt_P450"/>
</dbReference>
<dbReference type="SUPFAM" id="SSF48264">
    <property type="entry name" value="Cytochrome P450"/>
    <property type="match status" value="1"/>
</dbReference>
<keyword evidence="4 8" id="KW-0479">Metal-binding</keyword>
<dbReference type="EMBL" id="JBBXMP010000115">
    <property type="protein sequence ID" value="KAL0062073.1"/>
    <property type="molecule type" value="Genomic_DNA"/>
</dbReference>
<evidence type="ECO:0000256" key="6">
    <source>
        <dbReference type="ARBA" id="ARBA00023004"/>
    </source>
</evidence>
<evidence type="ECO:0008006" key="12">
    <source>
        <dbReference type="Google" id="ProtNLM"/>
    </source>
</evidence>
<keyword evidence="3 8" id="KW-0349">Heme</keyword>
<dbReference type="Pfam" id="PF00067">
    <property type="entry name" value="p450"/>
    <property type="match status" value="1"/>
</dbReference>
<evidence type="ECO:0000256" key="5">
    <source>
        <dbReference type="ARBA" id="ARBA00023002"/>
    </source>
</evidence>
<dbReference type="Proteomes" id="UP001437256">
    <property type="component" value="Unassembled WGS sequence"/>
</dbReference>
<evidence type="ECO:0000256" key="4">
    <source>
        <dbReference type="ARBA" id="ARBA00022723"/>
    </source>
</evidence>
<dbReference type="PANTHER" id="PTHR24287">
    <property type="entry name" value="P450, PUTATIVE (EUROFUNG)-RELATED"/>
    <property type="match status" value="1"/>
</dbReference>
<keyword evidence="9" id="KW-1133">Transmembrane helix</keyword>
<evidence type="ECO:0000256" key="1">
    <source>
        <dbReference type="ARBA" id="ARBA00001971"/>
    </source>
</evidence>
<proteinExistence type="inferred from homology"/>
<evidence type="ECO:0000256" key="9">
    <source>
        <dbReference type="SAM" id="Phobius"/>
    </source>
</evidence>
<dbReference type="CDD" id="cd11063">
    <property type="entry name" value="CYP52"/>
    <property type="match status" value="1"/>
</dbReference>
<dbReference type="InterPro" id="IPR047146">
    <property type="entry name" value="Cyt_P450_E_CYP52_fungi"/>
</dbReference>
<dbReference type="InterPro" id="IPR017972">
    <property type="entry name" value="Cyt_P450_CS"/>
</dbReference>
<comment type="cofactor">
    <cofactor evidence="1">
        <name>heme</name>
        <dbReference type="ChEBI" id="CHEBI:30413"/>
    </cofactor>
</comment>
<accession>A0ABR2ZMY0</accession>
<protein>
    <recommendedName>
        <fullName evidence="12">Cytochrome P450</fullName>
    </recommendedName>
</protein>
<evidence type="ECO:0000256" key="7">
    <source>
        <dbReference type="ARBA" id="ARBA00023033"/>
    </source>
</evidence>
<evidence type="ECO:0000256" key="8">
    <source>
        <dbReference type="RuleBase" id="RU000461"/>
    </source>
</evidence>
<comment type="similarity">
    <text evidence="2 8">Belongs to the cytochrome P450 family.</text>
</comment>
<keyword evidence="5 8" id="KW-0560">Oxidoreductase</keyword>
<keyword evidence="6 8" id="KW-0408">Iron</keyword>
<evidence type="ECO:0000313" key="10">
    <source>
        <dbReference type="EMBL" id="KAL0062073.1"/>
    </source>
</evidence>
<sequence length="624" mass="70773">MPLSLTPGFRLLFRWAVGLSIPPFVSIAFYKADILGDRLPKYAYVAFGICLLPAFSFVRVVTREIYQRIEAYRMGARFAPRVNGQWPGNLDVLLKLDRDWKYGYPGKFSFKSRSSITQYSLRPHKTGDGLADICKTKGPAYNFRILWEDVLFTTCPEHIQHILATGFGNFVKGEEFQQDMGSLLGVGVFNADGEMWKFHRQMTRPFFTRDRISHFDLFDKHTERVISAMKSRSDGKVTLDAATEFLFGSCVDNLSSPLPYPSNHASSGPSTTTRADRFSQAFLRAQEAVAQRVNLGGSVWPLFEIFEDKVKGPMEIVSSFIEPIIAEALAKKRLRTDKPKPKDEVGEEETLLDHLVDITDGNFLLHPLSRSQTADAYFDVDPVVLKDATLNIMIAGRDTTAFTLTFVMYFLATHPHVTARLRKEVLATAGTASEKRKISWEMVREMKYLRAVINETLRLYPVVPFNIRQSVKATTLPSPEPGKPPIYVPAGMVISYSVLLMHRRKDLWGPDADTFDPDRFLDSRLKTYLTPRPFIFLPFNAGPRICLGQQFAYNEMSLILIRLLQHFQSFTFKPECAPEEFHTPKEWEGVPGRKGVDKFFPKTNLTMHCGGGLWIEAEEANGSE</sequence>
<keyword evidence="9" id="KW-0812">Transmembrane</keyword>
<feature type="transmembrane region" description="Helical" evidence="9">
    <location>
        <begin position="42"/>
        <end position="61"/>
    </location>
</feature>
<dbReference type="PROSITE" id="PS00086">
    <property type="entry name" value="CYTOCHROME_P450"/>
    <property type="match status" value="1"/>
</dbReference>
<evidence type="ECO:0000313" key="11">
    <source>
        <dbReference type="Proteomes" id="UP001437256"/>
    </source>
</evidence>